<dbReference type="PANTHER" id="PTHR45527:SF1">
    <property type="entry name" value="FATTY ACID SYNTHASE"/>
    <property type="match status" value="1"/>
</dbReference>
<sequence>MSHELEDVWPLSPLQEGLVYHALLDSEGPDVYAVQLILDFDGVVDAVALRAAGQALLDRHANLRAAFWIDDLDQPVQVVVRDVELPWEEIDLSHLTAAEVEGELRAFADAERARRFDLDRPPLLRMALIRHRDGRGVADRSRLVITQHHVLVDGWSAPLMVRELLALYDAKGDDSGLPSVTPYREYLVWLSEQDRDGAREAWTTALAGAEPTLLSAPPVAAASDGNAPVPALPERFITHVPQETTAMLQAQARRLGVTLSTLVQCVWGVLIGRMTGQDDVVFGAVVSGRTPEVPGVESMIGLFINTVPVRV</sequence>
<dbReference type="Gene3D" id="3.30.559.10">
    <property type="entry name" value="Chloramphenicol acetyltransferase-like domain"/>
    <property type="match status" value="1"/>
</dbReference>
<dbReference type="EMBL" id="CAKXYP010000050">
    <property type="protein sequence ID" value="CAH9420391.1"/>
    <property type="molecule type" value="Genomic_DNA"/>
</dbReference>
<evidence type="ECO:0000259" key="1">
    <source>
        <dbReference type="Pfam" id="PF00668"/>
    </source>
</evidence>
<accession>A0ABN8VH46</accession>
<protein>
    <recommendedName>
        <fullName evidence="1">Condensation domain-containing protein</fullName>
    </recommendedName>
</protein>
<dbReference type="Gene3D" id="3.30.559.30">
    <property type="entry name" value="Nonribosomal peptide synthetase, condensation domain"/>
    <property type="match status" value="1"/>
</dbReference>
<organism evidence="2 3">
    <name type="scientific">Streptomyces globisporus</name>
    <dbReference type="NCBI Taxonomy" id="1908"/>
    <lineage>
        <taxon>Bacteria</taxon>
        <taxon>Bacillati</taxon>
        <taxon>Actinomycetota</taxon>
        <taxon>Actinomycetes</taxon>
        <taxon>Kitasatosporales</taxon>
        <taxon>Streptomycetaceae</taxon>
        <taxon>Streptomyces</taxon>
    </lineage>
</organism>
<gene>
    <name evidence="2" type="ORF">SGL43_07449</name>
</gene>
<dbReference type="SUPFAM" id="SSF52777">
    <property type="entry name" value="CoA-dependent acyltransferases"/>
    <property type="match status" value="2"/>
</dbReference>
<keyword evidence="3" id="KW-1185">Reference proteome</keyword>
<dbReference type="Pfam" id="PF00668">
    <property type="entry name" value="Condensation"/>
    <property type="match status" value="1"/>
</dbReference>
<evidence type="ECO:0000313" key="2">
    <source>
        <dbReference type="EMBL" id="CAH9420391.1"/>
    </source>
</evidence>
<feature type="non-terminal residue" evidence="2">
    <location>
        <position position="311"/>
    </location>
</feature>
<dbReference type="Proteomes" id="UP001154015">
    <property type="component" value="Unassembled WGS sequence"/>
</dbReference>
<name>A0ABN8VH46_STRGL</name>
<dbReference type="InterPro" id="IPR001242">
    <property type="entry name" value="Condensation_dom"/>
</dbReference>
<proteinExistence type="predicted"/>
<comment type="caution">
    <text evidence="2">The sequence shown here is derived from an EMBL/GenBank/DDBJ whole genome shotgun (WGS) entry which is preliminary data.</text>
</comment>
<reference evidence="2" key="1">
    <citation type="submission" date="2022-03" db="EMBL/GenBank/DDBJ databases">
        <authorList>
            <person name="Leyn A S."/>
        </authorList>
    </citation>
    <scope>NUCLEOTIDE SEQUENCE</scope>
    <source>
        <strain evidence="2">Streptomyces globisporus 4-3</strain>
    </source>
</reference>
<evidence type="ECO:0000313" key="3">
    <source>
        <dbReference type="Proteomes" id="UP001154015"/>
    </source>
</evidence>
<dbReference type="PANTHER" id="PTHR45527">
    <property type="entry name" value="NONRIBOSOMAL PEPTIDE SYNTHETASE"/>
    <property type="match status" value="1"/>
</dbReference>
<feature type="domain" description="Condensation" evidence="1">
    <location>
        <begin position="6"/>
        <end position="311"/>
    </location>
</feature>
<dbReference type="InterPro" id="IPR023213">
    <property type="entry name" value="CAT-like_dom_sf"/>
</dbReference>